<organism evidence="3 4">
    <name type="scientific">Rubellicoccus peritrichatus</name>
    <dbReference type="NCBI Taxonomy" id="3080537"/>
    <lineage>
        <taxon>Bacteria</taxon>
        <taxon>Pseudomonadati</taxon>
        <taxon>Verrucomicrobiota</taxon>
        <taxon>Opitutia</taxon>
        <taxon>Puniceicoccales</taxon>
        <taxon>Cerasicoccaceae</taxon>
        <taxon>Rubellicoccus</taxon>
    </lineage>
</organism>
<dbReference type="Pfam" id="PF09136">
    <property type="entry name" value="Glucodextran_B"/>
    <property type="match status" value="1"/>
</dbReference>
<sequence>MRPSSKLFAAAALFLIAAKTAMSVTYPTVNSTNFPSGTYDDGNPVPLNYRYFIPVNYDANDASTLYPLVLFLHGAGEKSPADNNKQLNNNANGSMIFISSANPDNQSAYPCFWVAPQCTLSGWSDSYLPGQIQGMLDDLIANYHIDPDRIYITGLSMGGGGVVEQLHAYPGRYAAANPIAGWFNGDAAPYAHIPLWAFHCANDGTVGVNGSDNVVGSMRWLGGTVNYTRYDTGGHGGAWNRAYNPATPLVPWMMAQRRGQAPTSQAGPYINVTSPTASGNTSTSASNIIIGGDADADTTVVTTRNDTLWQTGTTTGTTNWSSTINSLKTGVNRIYVETETIAYAAPGNGKTTSNSFIYVNRGTGGDSTQPNLTITSPTTDDTYFTQNATVDIGGTATDNIGVTSLSWSNNRGGSGNITIASPWQYNGIALQSGANVITVTAMDAANNVRTDTITVTYSANLPPQVNAGTDETVTLSSGTINAALDGSASDDGLPQGSTLSLAWSTVSGPGTVSFADNTQAVTAATFTVAGTYVLRLTADDTEFTNSDDVTITVNPEGAPSNASILFDFGPSNSTTAGNWNNITQTWKDVTLADAIDINGQPTGVNFLIDTGFTSTNSLGVDTDVLYPNNAAKDSFYVAGTTAAAVVLSGLDVSKKYTIRLFASRAVAGDRLTLYTIGTNSQILDASDNTTQVVEFTELTPEVGGSITLQVATDDGQGYGYLGVLELIPEEEIVEIWNSEDVGTSQVAGNSTPTSTGFTIQGSGGLATWQAFDLFHYTYRAISGDVTVTTQVTSVSAESIHSCGMIMMRPSLTDNVRHVFTGLQNNHGVLHTYRQSDGATGGHTRQYGPVPPYWIRLQRVGDVFISFYSADGNSWTQLGSPVTVDMPDEILVGLGAYSTDWSLLTTAEFSNLVIETAP</sequence>
<dbReference type="SUPFAM" id="SSF53474">
    <property type="entry name" value="alpha/beta-Hydrolases"/>
    <property type="match status" value="1"/>
</dbReference>
<dbReference type="InterPro" id="IPR029058">
    <property type="entry name" value="AB_hydrolase_fold"/>
</dbReference>
<dbReference type="AlphaFoldDB" id="A0AAQ3QRX1"/>
<dbReference type="Gene3D" id="3.40.50.1820">
    <property type="entry name" value="alpha/beta hydrolase"/>
    <property type="match status" value="1"/>
</dbReference>
<dbReference type="InterPro" id="IPR013320">
    <property type="entry name" value="ConA-like_dom_sf"/>
</dbReference>
<reference evidence="3 4" key="1">
    <citation type="submission" date="2023-10" db="EMBL/GenBank/DDBJ databases">
        <title>Rubellicoccus peritrichatus gen. nov., sp. nov., isolated from an algae of coral reef tank.</title>
        <authorList>
            <person name="Luo J."/>
        </authorList>
    </citation>
    <scope>NUCLEOTIDE SEQUENCE [LARGE SCALE GENOMIC DNA]</scope>
    <source>
        <strain evidence="3 4">CR14</strain>
    </source>
</reference>
<dbReference type="InterPro" id="IPR050955">
    <property type="entry name" value="Plant_Biomass_Hydrol_Est"/>
</dbReference>
<dbReference type="SUPFAM" id="SSF49899">
    <property type="entry name" value="Concanavalin A-like lectins/glucanases"/>
    <property type="match status" value="1"/>
</dbReference>
<dbReference type="Pfam" id="PF22352">
    <property type="entry name" value="K319L-like_PKD"/>
    <property type="match status" value="1"/>
</dbReference>
<dbReference type="PANTHER" id="PTHR43037:SF1">
    <property type="entry name" value="BLL1128 PROTEIN"/>
    <property type="match status" value="1"/>
</dbReference>
<dbReference type="PANTHER" id="PTHR43037">
    <property type="entry name" value="UNNAMED PRODUCT-RELATED"/>
    <property type="match status" value="1"/>
</dbReference>
<keyword evidence="1 2" id="KW-0732">Signal</keyword>
<feature type="chain" id="PRO_5042918406" description="PKD domain-containing protein" evidence="2">
    <location>
        <begin position="24"/>
        <end position="917"/>
    </location>
</feature>
<protein>
    <recommendedName>
        <fullName evidence="5">PKD domain-containing protein</fullName>
    </recommendedName>
</protein>
<dbReference type="EMBL" id="CP136920">
    <property type="protein sequence ID" value="WOO39721.1"/>
    <property type="molecule type" value="Genomic_DNA"/>
</dbReference>
<evidence type="ECO:0008006" key="5">
    <source>
        <dbReference type="Google" id="ProtNLM"/>
    </source>
</evidence>
<gene>
    <name evidence="3" type="ORF">RZN69_13945</name>
</gene>
<dbReference type="RefSeq" id="WP_317831716.1">
    <property type="nucleotide sequence ID" value="NZ_CP136920.1"/>
</dbReference>
<name>A0AAQ3QRX1_9BACT</name>
<evidence type="ECO:0000313" key="3">
    <source>
        <dbReference type="EMBL" id="WOO39721.1"/>
    </source>
</evidence>
<dbReference type="Proteomes" id="UP001304300">
    <property type="component" value="Chromosome"/>
</dbReference>
<proteinExistence type="predicted"/>
<feature type="signal peptide" evidence="2">
    <location>
        <begin position="1"/>
        <end position="23"/>
    </location>
</feature>
<evidence type="ECO:0000256" key="2">
    <source>
        <dbReference type="SAM" id="SignalP"/>
    </source>
</evidence>
<dbReference type="Gene3D" id="2.60.120.200">
    <property type="match status" value="1"/>
</dbReference>
<keyword evidence="4" id="KW-1185">Reference proteome</keyword>
<dbReference type="Gene3D" id="2.60.40.10">
    <property type="entry name" value="Immunoglobulins"/>
    <property type="match status" value="2"/>
</dbReference>
<evidence type="ECO:0000256" key="1">
    <source>
        <dbReference type="ARBA" id="ARBA00022729"/>
    </source>
</evidence>
<accession>A0AAQ3QRX1</accession>
<dbReference type="KEGG" id="puo:RZN69_13945"/>
<dbReference type="InterPro" id="IPR013783">
    <property type="entry name" value="Ig-like_fold"/>
</dbReference>
<evidence type="ECO:0000313" key="4">
    <source>
        <dbReference type="Proteomes" id="UP001304300"/>
    </source>
</evidence>